<gene>
    <name evidence="4" type="ORF">FHETE_11383</name>
</gene>
<protein>
    <recommendedName>
        <fullName evidence="6">Myb-like domain-containing protein</fullName>
    </recommendedName>
</protein>
<dbReference type="PROSITE" id="PS51294">
    <property type="entry name" value="HTH_MYB"/>
    <property type="match status" value="1"/>
</dbReference>
<dbReference type="SUPFAM" id="SSF46689">
    <property type="entry name" value="Homeodomain-like"/>
    <property type="match status" value="1"/>
</dbReference>
<feature type="region of interest" description="Disordered" evidence="1">
    <location>
        <begin position="1"/>
        <end position="29"/>
    </location>
</feature>
<dbReference type="Proteomes" id="UP000567885">
    <property type="component" value="Unassembled WGS sequence"/>
</dbReference>
<dbReference type="Gene3D" id="1.10.10.60">
    <property type="entry name" value="Homeodomain-like"/>
    <property type="match status" value="1"/>
</dbReference>
<dbReference type="SMART" id="SM00717">
    <property type="entry name" value="SANT"/>
    <property type="match status" value="1"/>
</dbReference>
<evidence type="ECO:0000256" key="1">
    <source>
        <dbReference type="SAM" id="MobiDB-lite"/>
    </source>
</evidence>
<accession>A0A8H5WBB7</accession>
<feature type="domain" description="Myb-like" evidence="2">
    <location>
        <begin position="233"/>
        <end position="264"/>
    </location>
</feature>
<feature type="compositionally biased region" description="Polar residues" evidence="1">
    <location>
        <begin position="108"/>
        <end position="121"/>
    </location>
</feature>
<dbReference type="PROSITE" id="PS50090">
    <property type="entry name" value="MYB_LIKE"/>
    <property type="match status" value="1"/>
</dbReference>
<reference evidence="4 5" key="1">
    <citation type="submission" date="2020-05" db="EMBL/GenBank/DDBJ databases">
        <title>Identification and distribution of gene clusters putatively required for synthesis of sphingolipid metabolism inhibitors in phylogenetically diverse species of the filamentous fungus Fusarium.</title>
        <authorList>
            <person name="Kim H.-S."/>
            <person name="Busman M."/>
            <person name="Brown D.W."/>
            <person name="Divon H."/>
            <person name="Uhlig S."/>
            <person name="Proctor R.H."/>
        </authorList>
    </citation>
    <scope>NUCLEOTIDE SEQUENCE [LARGE SCALE GENOMIC DNA]</scope>
    <source>
        <strain evidence="4 5">NRRL 20693</strain>
    </source>
</reference>
<evidence type="ECO:0000259" key="2">
    <source>
        <dbReference type="PROSITE" id="PS50090"/>
    </source>
</evidence>
<name>A0A8H5WBB7_FUSHE</name>
<dbReference type="InterPro" id="IPR001005">
    <property type="entry name" value="SANT/Myb"/>
</dbReference>
<proteinExistence type="predicted"/>
<dbReference type="AlphaFoldDB" id="A0A8H5WBB7"/>
<dbReference type="Pfam" id="PF00249">
    <property type="entry name" value="Myb_DNA-binding"/>
    <property type="match status" value="1"/>
</dbReference>
<evidence type="ECO:0000313" key="4">
    <source>
        <dbReference type="EMBL" id="KAF5653656.1"/>
    </source>
</evidence>
<feature type="domain" description="HTH myb-type" evidence="3">
    <location>
        <begin position="230"/>
        <end position="264"/>
    </location>
</feature>
<evidence type="ECO:0008006" key="6">
    <source>
        <dbReference type="Google" id="ProtNLM"/>
    </source>
</evidence>
<comment type="caution">
    <text evidence="4">The sequence shown here is derived from an EMBL/GenBank/DDBJ whole genome shotgun (WGS) entry which is preliminary data.</text>
</comment>
<dbReference type="EMBL" id="JAAGWQ010000583">
    <property type="protein sequence ID" value="KAF5653656.1"/>
    <property type="molecule type" value="Genomic_DNA"/>
</dbReference>
<keyword evidence="5" id="KW-1185">Reference proteome</keyword>
<feature type="compositionally biased region" description="Acidic residues" evidence="1">
    <location>
        <begin position="67"/>
        <end position="76"/>
    </location>
</feature>
<dbReference type="InterPro" id="IPR017930">
    <property type="entry name" value="Myb_dom"/>
</dbReference>
<organism evidence="4 5">
    <name type="scientific">Fusarium heterosporum</name>
    <dbReference type="NCBI Taxonomy" id="42747"/>
    <lineage>
        <taxon>Eukaryota</taxon>
        <taxon>Fungi</taxon>
        <taxon>Dikarya</taxon>
        <taxon>Ascomycota</taxon>
        <taxon>Pezizomycotina</taxon>
        <taxon>Sordariomycetes</taxon>
        <taxon>Hypocreomycetidae</taxon>
        <taxon>Hypocreales</taxon>
        <taxon>Nectriaceae</taxon>
        <taxon>Fusarium</taxon>
        <taxon>Fusarium heterosporum species complex</taxon>
    </lineage>
</organism>
<evidence type="ECO:0000313" key="5">
    <source>
        <dbReference type="Proteomes" id="UP000567885"/>
    </source>
</evidence>
<sequence length="347" mass="39411">MTDSQSPLPHRIKKEEPPGESHSNLDLFPDQKGYNLSVIGDENDYKYEEYLADNESGDANEVKTFESEIEDNASEEETSRVASRNSIAACPQPFPAYPLRGRNEDPLSPNTSTESTLSDPPTLSPMPRTLAQPFRHSTYSPNDDGDSKQDDDEGDILYASSDNYTEGSEDEQSQGGYTDWDMLTLHSVMPESSHLHPEGQFSHVSITDVGEFELRCHHYKQHTLVKKLPKSPPWSLEEENLLRELVHEKRGNWKEILVHLPGRTLVALYRKMPEPTIKAIYRGILHCCYPITKTLAVEWGKALLSGMDEWPLGVRRTTDTNACLTQNEWLWNLSPLHRRPGCQFKDS</sequence>
<feature type="region of interest" description="Disordered" evidence="1">
    <location>
        <begin position="65"/>
        <end position="177"/>
    </location>
</feature>
<evidence type="ECO:0000259" key="3">
    <source>
        <dbReference type="PROSITE" id="PS51294"/>
    </source>
</evidence>
<dbReference type="InterPro" id="IPR009057">
    <property type="entry name" value="Homeodomain-like_sf"/>
</dbReference>